<proteinExistence type="predicted"/>
<feature type="chain" id="PRO_5037949092" evidence="1">
    <location>
        <begin position="20"/>
        <end position="174"/>
    </location>
</feature>
<sequence>MRNLLLALMLSCLATVAQASDLHATYNGRFVHLSVNGTFPSYQVERATGDGEFELLLLDLTGCTGICNYDDLDLSAGAHYRYRIRVPREDGSFDLYGPTDLELAKGMALSFHSVAVPNPAPARTRIHFTVPAAVAGSGEVPITVVMFDASGREMARLWESTVGIGDYEVVWDGS</sequence>
<dbReference type="EMBL" id="JAGQHR010000905">
    <property type="protein sequence ID" value="MCA9729932.1"/>
    <property type="molecule type" value="Genomic_DNA"/>
</dbReference>
<gene>
    <name evidence="2" type="ORF">KC729_19770</name>
</gene>
<organism evidence="2 3">
    <name type="scientific">Eiseniibacteriota bacterium</name>
    <dbReference type="NCBI Taxonomy" id="2212470"/>
    <lineage>
        <taxon>Bacteria</taxon>
        <taxon>Candidatus Eiseniibacteriota</taxon>
    </lineage>
</organism>
<dbReference type="AlphaFoldDB" id="A0A956M3E1"/>
<keyword evidence="1" id="KW-0732">Signal</keyword>
<dbReference type="Proteomes" id="UP000697710">
    <property type="component" value="Unassembled WGS sequence"/>
</dbReference>
<evidence type="ECO:0000256" key="1">
    <source>
        <dbReference type="SAM" id="SignalP"/>
    </source>
</evidence>
<evidence type="ECO:0000313" key="2">
    <source>
        <dbReference type="EMBL" id="MCA9729932.1"/>
    </source>
</evidence>
<reference evidence="2" key="2">
    <citation type="journal article" date="2021" name="Microbiome">
        <title>Successional dynamics and alternative stable states in a saline activated sludge microbial community over 9 years.</title>
        <authorList>
            <person name="Wang Y."/>
            <person name="Ye J."/>
            <person name="Ju F."/>
            <person name="Liu L."/>
            <person name="Boyd J.A."/>
            <person name="Deng Y."/>
            <person name="Parks D.H."/>
            <person name="Jiang X."/>
            <person name="Yin X."/>
            <person name="Woodcroft B.J."/>
            <person name="Tyson G.W."/>
            <person name="Hugenholtz P."/>
            <person name="Polz M.F."/>
            <person name="Zhang T."/>
        </authorList>
    </citation>
    <scope>NUCLEOTIDE SEQUENCE</scope>
    <source>
        <strain evidence="2">HKST-UBA01</strain>
    </source>
</reference>
<feature type="non-terminal residue" evidence="2">
    <location>
        <position position="174"/>
    </location>
</feature>
<name>A0A956M3E1_UNCEI</name>
<reference evidence="2" key="1">
    <citation type="submission" date="2020-04" db="EMBL/GenBank/DDBJ databases">
        <authorList>
            <person name="Zhang T."/>
        </authorList>
    </citation>
    <scope>NUCLEOTIDE SEQUENCE</scope>
    <source>
        <strain evidence="2">HKST-UBA01</strain>
    </source>
</reference>
<evidence type="ECO:0000313" key="3">
    <source>
        <dbReference type="Proteomes" id="UP000697710"/>
    </source>
</evidence>
<comment type="caution">
    <text evidence="2">The sequence shown here is derived from an EMBL/GenBank/DDBJ whole genome shotgun (WGS) entry which is preliminary data.</text>
</comment>
<protein>
    <submittedName>
        <fullName evidence="2">Uncharacterized protein</fullName>
    </submittedName>
</protein>
<feature type="signal peptide" evidence="1">
    <location>
        <begin position="1"/>
        <end position="19"/>
    </location>
</feature>
<accession>A0A956M3E1</accession>